<name>A0A914VTX6_9BILA</name>
<dbReference type="AlphaFoldDB" id="A0A914VTX6"/>
<evidence type="ECO:0000313" key="3">
    <source>
        <dbReference type="WBParaSite" id="PSAMB.scaffold2491size22921.g18074.t1"/>
    </source>
</evidence>
<protein>
    <submittedName>
        <fullName evidence="3">Uncharacterized protein</fullName>
    </submittedName>
</protein>
<reference evidence="3" key="1">
    <citation type="submission" date="2022-11" db="UniProtKB">
        <authorList>
            <consortium name="WormBaseParasite"/>
        </authorList>
    </citation>
    <scope>IDENTIFICATION</scope>
</reference>
<proteinExistence type="predicted"/>
<dbReference type="WBParaSite" id="PSAMB.scaffold2491size22921.g18074.t1">
    <property type="protein sequence ID" value="PSAMB.scaffold2491size22921.g18074.t1"/>
    <property type="gene ID" value="PSAMB.scaffold2491size22921.g18074"/>
</dbReference>
<keyword evidence="2" id="KW-1185">Reference proteome</keyword>
<feature type="compositionally biased region" description="Basic and acidic residues" evidence="1">
    <location>
        <begin position="1"/>
        <end position="25"/>
    </location>
</feature>
<feature type="region of interest" description="Disordered" evidence="1">
    <location>
        <begin position="1"/>
        <end position="38"/>
    </location>
</feature>
<organism evidence="2 3">
    <name type="scientific">Plectus sambesii</name>
    <dbReference type="NCBI Taxonomy" id="2011161"/>
    <lineage>
        <taxon>Eukaryota</taxon>
        <taxon>Metazoa</taxon>
        <taxon>Ecdysozoa</taxon>
        <taxon>Nematoda</taxon>
        <taxon>Chromadorea</taxon>
        <taxon>Plectida</taxon>
        <taxon>Plectina</taxon>
        <taxon>Plectoidea</taxon>
        <taxon>Plectidae</taxon>
        <taxon>Plectus</taxon>
    </lineage>
</organism>
<evidence type="ECO:0000256" key="1">
    <source>
        <dbReference type="SAM" id="MobiDB-lite"/>
    </source>
</evidence>
<accession>A0A914VTX6</accession>
<dbReference type="Proteomes" id="UP000887566">
    <property type="component" value="Unplaced"/>
</dbReference>
<evidence type="ECO:0000313" key="2">
    <source>
        <dbReference type="Proteomes" id="UP000887566"/>
    </source>
</evidence>
<sequence length="145" mass="16491">MQQKKDVLERDDRDRKMADVGEGDRPTPLFSESLPPRPSLIFREVEADGTALNKNPKERARNARRWLEKPFCRHSAQPAAEWVGRQSPHPPFDSPVTLDFLHPSTRTNATAERQIRSRRLKAVACASPLPTRNWPTMTGAARGRQ</sequence>